<evidence type="ECO:0000313" key="2">
    <source>
        <dbReference type="Proteomes" id="UP000011761"/>
    </source>
</evidence>
<name>M2NE93_BAUPA</name>
<evidence type="ECO:0000313" key="1">
    <source>
        <dbReference type="EMBL" id="EMC97275.1"/>
    </source>
</evidence>
<dbReference type="EMBL" id="KB445554">
    <property type="protein sequence ID" value="EMC97275.1"/>
    <property type="molecule type" value="Genomic_DNA"/>
</dbReference>
<accession>M2NE93</accession>
<proteinExistence type="predicted"/>
<dbReference type="KEGG" id="bcom:BAUCODRAFT_33009"/>
<keyword evidence="2" id="KW-1185">Reference proteome</keyword>
<sequence>MTQADFEVWKEAGPGTWRPHRPRIIIVEKGDVLLMPPGVAIIHAPLTLETCVMEGSMIWDRQRLVDIRRNCMWIAQNESVTNEPRLGDLDNVLATAIEDEARRGDSAGR</sequence>
<gene>
    <name evidence="1" type="ORF">BAUCODRAFT_33009</name>
</gene>
<organism evidence="1 2">
    <name type="scientific">Baudoinia panamericana (strain UAMH 10762)</name>
    <name type="common">Angels' share fungus</name>
    <name type="synonym">Baudoinia compniacensis (strain UAMH 10762)</name>
    <dbReference type="NCBI Taxonomy" id="717646"/>
    <lineage>
        <taxon>Eukaryota</taxon>
        <taxon>Fungi</taxon>
        <taxon>Dikarya</taxon>
        <taxon>Ascomycota</taxon>
        <taxon>Pezizomycotina</taxon>
        <taxon>Dothideomycetes</taxon>
        <taxon>Dothideomycetidae</taxon>
        <taxon>Mycosphaerellales</taxon>
        <taxon>Teratosphaeriaceae</taxon>
        <taxon>Baudoinia</taxon>
    </lineage>
</organism>
<reference evidence="1 2" key="1">
    <citation type="journal article" date="2012" name="PLoS Pathog.">
        <title>Diverse lifestyles and strategies of plant pathogenesis encoded in the genomes of eighteen Dothideomycetes fungi.</title>
        <authorList>
            <person name="Ohm R.A."/>
            <person name="Feau N."/>
            <person name="Henrissat B."/>
            <person name="Schoch C.L."/>
            <person name="Horwitz B.A."/>
            <person name="Barry K.W."/>
            <person name="Condon B.J."/>
            <person name="Copeland A.C."/>
            <person name="Dhillon B."/>
            <person name="Glaser F."/>
            <person name="Hesse C.N."/>
            <person name="Kosti I."/>
            <person name="LaButti K."/>
            <person name="Lindquist E.A."/>
            <person name="Lucas S."/>
            <person name="Salamov A.A."/>
            <person name="Bradshaw R.E."/>
            <person name="Ciuffetti L."/>
            <person name="Hamelin R.C."/>
            <person name="Kema G.H.J."/>
            <person name="Lawrence C."/>
            <person name="Scott J.A."/>
            <person name="Spatafora J.W."/>
            <person name="Turgeon B.G."/>
            <person name="de Wit P.J.G.M."/>
            <person name="Zhong S."/>
            <person name="Goodwin S.B."/>
            <person name="Grigoriev I.V."/>
        </authorList>
    </citation>
    <scope>NUCLEOTIDE SEQUENCE [LARGE SCALE GENOMIC DNA]</scope>
    <source>
        <strain evidence="1 2">UAMH 10762</strain>
    </source>
</reference>
<dbReference type="eggNOG" id="ENOG502RGUV">
    <property type="taxonomic scope" value="Eukaryota"/>
</dbReference>
<dbReference type="AlphaFoldDB" id="M2NE93"/>
<protein>
    <submittedName>
        <fullName evidence="1">Uncharacterized protein</fullName>
    </submittedName>
</protein>
<dbReference type="OrthoDB" id="3650322at2759"/>
<dbReference type="RefSeq" id="XP_007675223.1">
    <property type="nucleotide sequence ID" value="XM_007677033.1"/>
</dbReference>
<dbReference type="HOGENOM" id="CLU_2183462_0_0_1"/>
<dbReference type="GeneID" id="19111925"/>
<dbReference type="Proteomes" id="UP000011761">
    <property type="component" value="Unassembled WGS sequence"/>
</dbReference>